<gene>
    <name evidence="1" type="ORF">JIP62_10120</name>
</gene>
<dbReference type="Proteomes" id="UP000595448">
    <property type="component" value="Chromosome"/>
</dbReference>
<keyword evidence="2" id="KW-1185">Reference proteome</keyword>
<sequence length="108" mass="11624">MSKRSSDTAQSKPDLRLVNAEAEVYDLMRAPQTTADRVKRLQAEARALAVEQLEAFERSLHATAALAKEIAEGGDAYPVGARELAGRISTDLVSKAETIAAITQRTAL</sequence>
<evidence type="ECO:0000313" key="2">
    <source>
        <dbReference type="Proteomes" id="UP000595448"/>
    </source>
</evidence>
<evidence type="ECO:0000313" key="1">
    <source>
        <dbReference type="EMBL" id="QQQ17693.1"/>
    </source>
</evidence>
<accession>A0ABX7BJF5</accession>
<name>A0ABX7BJF5_9CAUL</name>
<dbReference type="RefSeq" id="WP_201102067.1">
    <property type="nucleotide sequence ID" value="NZ_CP067977.1"/>
</dbReference>
<dbReference type="EMBL" id="CP067977">
    <property type="protein sequence ID" value="QQQ17693.1"/>
    <property type="molecule type" value="Genomic_DNA"/>
</dbReference>
<organism evidence="1 2">
    <name type="scientific">Brevundimonas vitisensis</name>
    <dbReference type="NCBI Taxonomy" id="2800818"/>
    <lineage>
        <taxon>Bacteria</taxon>
        <taxon>Pseudomonadati</taxon>
        <taxon>Pseudomonadota</taxon>
        <taxon>Alphaproteobacteria</taxon>
        <taxon>Caulobacterales</taxon>
        <taxon>Caulobacteraceae</taxon>
        <taxon>Brevundimonas</taxon>
    </lineage>
</organism>
<reference evidence="1 2" key="1">
    <citation type="submission" date="2021-01" db="EMBL/GenBank/DDBJ databases">
        <title>Brevundimonas vitis sp. nov., an bacterium isolated from grape (Vitis vinifera).</title>
        <authorList>
            <person name="Jiang L."/>
            <person name="Lee J."/>
        </authorList>
    </citation>
    <scope>NUCLEOTIDE SEQUENCE [LARGE SCALE GENOMIC DNA]</scope>
    <source>
        <strain evidence="1 2">GRTSA-9</strain>
    </source>
</reference>
<proteinExistence type="predicted"/>
<protein>
    <submittedName>
        <fullName evidence="1">Uncharacterized protein</fullName>
    </submittedName>
</protein>